<dbReference type="Pfam" id="PF21320">
    <property type="entry name" value="WHD_Rv2258c"/>
    <property type="match status" value="1"/>
</dbReference>
<sequence length="349" mass="37508">MELNIEKLQTLLGVMVNELGAAQNSALVIIGEELGLYRKMAERGEISSIELAEATDTKERYVREWLAAQAASGFVDYDAATGRFTLSLEQAAVFAVEDSPVNMIGGFVALDAIYADRTKLTHAFRHGGGVSWTDRCNCMFCGTDRFFRPGYKANLVERWLPSLEGVVEKLERGARVADIGCGFGSSTLLMARAFPKSEFTGIDFHAASIEHASGHAKGMSNVRFETARAQNFEGSSFDLVTIFDALHDMGDPVGAVRHIALALKPEGTLMLVEPMAGDSLAENLNPVGRIFYAASANTCVPASLGQEVGAALGAQAGQAKLTEVLNSGGFSKVRRATETPFNMVLEARL</sequence>
<dbReference type="InterPro" id="IPR036390">
    <property type="entry name" value="WH_DNA-bd_sf"/>
</dbReference>
<dbReference type="InterPro" id="IPR048711">
    <property type="entry name" value="WHD_Rv2258c"/>
</dbReference>
<protein>
    <submittedName>
        <fullName evidence="3">SAM-dependent methyltransferase</fullName>
    </submittedName>
</protein>
<dbReference type="EMBL" id="LVYU01000114">
    <property type="protein sequence ID" value="KZA98530.1"/>
    <property type="molecule type" value="Genomic_DNA"/>
</dbReference>
<dbReference type="PANTHER" id="PTHR45128">
    <property type="entry name" value="METHYLTRANSFERASE TYPE 11"/>
    <property type="match status" value="1"/>
</dbReference>
<dbReference type="GO" id="GO:0008168">
    <property type="term" value="F:methyltransferase activity"/>
    <property type="evidence" value="ECO:0007669"/>
    <property type="project" value="UniProtKB-KW"/>
</dbReference>
<dbReference type="InterPro" id="IPR025714">
    <property type="entry name" value="Methyltranfer_dom"/>
</dbReference>
<dbReference type="SUPFAM" id="SSF46785">
    <property type="entry name" value="Winged helix' DNA-binding domain"/>
    <property type="match status" value="1"/>
</dbReference>
<dbReference type="AlphaFoldDB" id="A0A154ID73"/>
<comment type="caution">
    <text evidence="3">The sequence shown here is derived from an EMBL/GenBank/DDBJ whole genome shotgun (WGS) entry which is preliminary data.</text>
</comment>
<accession>A0A154ID73</accession>
<dbReference type="SUPFAM" id="SSF53335">
    <property type="entry name" value="S-adenosyl-L-methionine-dependent methyltransferases"/>
    <property type="match status" value="1"/>
</dbReference>
<dbReference type="RefSeq" id="WP_062943770.1">
    <property type="nucleotide sequence ID" value="NZ_CP171844.1"/>
</dbReference>
<evidence type="ECO:0000259" key="2">
    <source>
        <dbReference type="Pfam" id="PF21320"/>
    </source>
</evidence>
<dbReference type="InterPro" id="IPR053173">
    <property type="entry name" value="SAM-binding_MTase"/>
</dbReference>
<name>A0A154ID73_RHILE</name>
<feature type="domain" description="Methyltransferase" evidence="1">
    <location>
        <begin position="171"/>
        <end position="284"/>
    </location>
</feature>
<evidence type="ECO:0000259" key="1">
    <source>
        <dbReference type="Pfam" id="PF13847"/>
    </source>
</evidence>
<keyword evidence="3" id="KW-0489">Methyltransferase</keyword>
<proteinExistence type="predicted"/>
<keyword evidence="3" id="KW-0808">Transferase</keyword>
<gene>
    <name evidence="3" type="ORF">A4A59_27000</name>
</gene>
<dbReference type="GO" id="GO:0032259">
    <property type="term" value="P:methylation"/>
    <property type="evidence" value="ECO:0007669"/>
    <property type="project" value="UniProtKB-KW"/>
</dbReference>
<dbReference type="CDD" id="cd02440">
    <property type="entry name" value="AdoMet_MTases"/>
    <property type="match status" value="1"/>
</dbReference>
<dbReference type="PANTHER" id="PTHR45128:SF2">
    <property type="entry name" value="METHYLTRANSFERASE DOMAIN-CONTAINING PROTEIN"/>
    <property type="match status" value="1"/>
</dbReference>
<evidence type="ECO:0000313" key="3">
    <source>
        <dbReference type="EMBL" id="KZA98530.1"/>
    </source>
</evidence>
<feature type="domain" description="S-adenosylmethionine-dependent methyltransferase Rv2258c-like winged HTH" evidence="2">
    <location>
        <begin position="26"/>
        <end position="94"/>
    </location>
</feature>
<dbReference type="Pfam" id="PF13847">
    <property type="entry name" value="Methyltransf_31"/>
    <property type="match status" value="1"/>
</dbReference>
<dbReference type="InterPro" id="IPR029063">
    <property type="entry name" value="SAM-dependent_MTases_sf"/>
</dbReference>
<dbReference type="Gene3D" id="3.40.50.150">
    <property type="entry name" value="Vaccinia Virus protein VP39"/>
    <property type="match status" value="1"/>
</dbReference>
<organism evidence="3">
    <name type="scientific">Rhizobium leguminosarum</name>
    <dbReference type="NCBI Taxonomy" id="384"/>
    <lineage>
        <taxon>Bacteria</taxon>
        <taxon>Pseudomonadati</taxon>
        <taxon>Pseudomonadota</taxon>
        <taxon>Alphaproteobacteria</taxon>
        <taxon>Hyphomicrobiales</taxon>
        <taxon>Rhizobiaceae</taxon>
        <taxon>Rhizobium/Agrobacterium group</taxon>
        <taxon>Rhizobium</taxon>
    </lineage>
</organism>
<reference evidence="3" key="1">
    <citation type="submission" date="2016-03" db="EMBL/GenBank/DDBJ databases">
        <title>Microsymbionts genomes from the relict species Vavilovia formosa.</title>
        <authorList>
            <person name="Chirak E."/>
            <person name="Kimeklis A."/>
            <person name="Kopat V."/>
            <person name="Andronov E."/>
        </authorList>
    </citation>
    <scope>NUCLEOTIDE SEQUENCE [LARGE SCALE GENOMIC DNA]</scope>
    <source>
        <strain evidence="3">Vaf12</strain>
    </source>
</reference>